<dbReference type="SUPFAM" id="SSF52402">
    <property type="entry name" value="Adenine nucleotide alpha hydrolases-like"/>
    <property type="match status" value="1"/>
</dbReference>
<keyword evidence="5" id="KW-1185">Reference proteome</keyword>
<keyword evidence="2" id="KW-0175">Coiled coil</keyword>
<dbReference type="Pfam" id="PF00582">
    <property type="entry name" value="Usp"/>
    <property type="match status" value="1"/>
</dbReference>
<dbReference type="EMBL" id="AJLR01000004">
    <property type="protein sequence ID" value="EKN71188.1"/>
    <property type="molecule type" value="Genomic_DNA"/>
</dbReference>
<dbReference type="Gene3D" id="3.40.50.620">
    <property type="entry name" value="HUPs"/>
    <property type="match status" value="1"/>
</dbReference>
<dbReference type="PATRIC" id="fig|1131731.3.peg.33"/>
<evidence type="ECO:0000256" key="1">
    <source>
        <dbReference type="ARBA" id="ARBA00008791"/>
    </source>
</evidence>
<gene>
    <name evidence="4" type="ORF">BAZO_00175</name>
</gene>
<sequence length="143" mass="15435">MFSKVLVAYDGSDLAKKALQMAMKLSQENPDLGVEIVHVYQIPTVAIGEGVYTPSAQAAMNYLENAQKVLAEAEELVAGTIKNFNVTLKEGNIARNLLDHANETGCDFILIGSRGLSGIKEYFLGSVSHNVVQKSNVPVLIVK</sequence>
<dbReference type="Proteomes" id="UP000006315">
    <property type="component" value="Unassembled WGS sequence"/>
</dbReference>
<dbReference type="PANTHER" id="PTHR46268">
    <property type="entry name" value="STRESS RESPONSE PROTEIN NHAX"/>
    <property type="match status" value="1"/>
</dbReference>
<feature type="domain" description="UspA" evidence="3">
    <location>
        <begin position="1"/>
        <end position="143"/>
    </location>
</feature>
<evidence type="ECO:0000313" key="5">
    <source>
        <dbReference type="Proteomes" id="UP000006315"/>
    </source>
</evidence>
<name>K6DSG7_SCHAZ</name>
<dbReference type="CDD" id="cd00293">
    <property type="entry name" value="USP-like"/>
    <property type="match status" value="1"/>
</dbReference>
<dbReference type="STRING" id="1131731.BAZO_00175"/>
<accession>K6DSG7</accession>
<evidence type="ECO:0000313" key="4">
    <source>
        <dbReference type="EMBL" id="EKN71188.1"/>
    </source>
</evidence>
<protein>
    <submittedName>
        <fullName evidence="4">Uspa domain protein</fullName>
    </submittedName>
</protein>
<dbReference type="RefSeq" id="WP_003329192.1">
    <property type="nucleotide sequence ID" value="NZ_AJLR01000004.1"/>
</dbReference>
<dbReference type="InterPro" id="IPR006015">
    <property type="entry name" value="Universal_stress_UspA"/>
</dbReference>
<dbReference type="AlphaFoldDB" id="K6DSG7"/>
<dbReference type="GeneID" id="89469056"/>
<dbReference type="PRINTS" id="PR01438">
    <property type="entry name" value="UNVRSLSTRESS"/>
</dbReference>
<dbReference type="PANTHER" id="PTHR46268:SF6">
    <property type="entry name" value="UNIVERSAL STRESS PROTEIN UP12"/>
    <property type="match status" value="1"/>
</dbReference>
<organism evidence="4 5">
    <name type="scientific">Schinkia azotoformans LMG 9581</name>
    <dbReference type="NCBI Taxonomy" id="1131731"/>
    <lineage>
        <taxon>Bacteria</taxon>
        <taxon>Bacillati</taxon>
        <taxon>Bacillota</taxon>
        <taxon>Bacilli</taxon>
        <taxon>Bacillales</taxon>
        <taxon>Bacillaceae</taxon>
        <taxon>Calidifontibacillus/Schinkia group</taxon>
        <taxon>Schinkia</taxon>
    </lineage>
</organism>
<evidence type="ECO:0000256" key="2">
    <source>
        <dbReference type="SAM" id="Coils"/>
    </source>
</evidence>
<feature type="coiled-coil region" evidence="2">
    <location>
        <begin position="56"/>
        <end position="83"/>
    </location>
</feature>
<comment type="similarity">
    <text evidence="1">Belongs to the universal stress protein A family.</text>
</comment>
<proteinExistence type="inferred from homology"/>
<reference evidence="4 5" key="1">
    <citation type="journal article" date="2012" name="Front. Microbiol.">
        <title>Redundancy and modularity in membrane-associated dissimilatory nitrate reduction in Bacillus.</title>
        <authorList>
            <person name="Heylen K."/>
            <person name="Keltjens J."/>
        </authorList>
    </citation>
    <scope>NUCLEOTIDE SEQUENCE [LARGE SCALE GENOMIC DNA]</scope>
    <source>
        <strain evidence="4 5">LMG 9581</strain>
    </source>
</reference>
<dbReference type="InterPro" id="IPR006016">
    <property type="entry name" value="UspA"/>
</dbReference>
<comment type="caution">
    <text evidence="4">The sequence shown here is derived from an EMBL/GenBank/DDBJ whole genome shotgun (WGS) entry which is preliminary data.</text>
</comment>
<dbReference type="InterPro" id="IPR014729">
    <property type="entry name" value="Rossmann-like_a/b/a_fold"/>
</dbReference>
<evidence type="ECO:0000259" key="3">
    <source>
        <dbReference type="Pfam" id="PF00582"/>
    </source>
</evidence>